<sequence>MLTLARIPSPFSPFRVNRPRLRLPRRPPIPPRHLPLRRNACCNHPRVAPLPVLGLCFTRAALRLCDPHPATRRLYHRTGGGQRCIAEGSTYPVQHKIHERL</sequence>
<dbReference type="AlphaFoldDB" id="A0A067MQV6"/>
<name>A0A067MQV6_BOTB1</name>
<organism evidence="1 2">
    <name type="scientific">Botryobasidium botryosum (strain FD-172 SS1)</name>
    <dbReference type="NCBI Taxonomy" id="930990"/>
    <lineage>
        <taxon>Eukaryota</taxon>
        <taxon>Fungi</taxon>
        <taxon>Dikarya</taxon>
        <taxon>Basidiomycota</taxon>
        <taxon>Agaricomycotina</taxon>
        <taxon>Agaricomycetes</taxon>
        <taxon>Cantharellales</taxon>
        <taxon>Botryobasidiaceae</taxon>
        <taxon>Botryobasidium</taxon>
    </lineage>
</organism>
<reference evidence="2" key="1">
    <citation type="journal article" date="2014" name="Proc. Natl. Acad. Sci. U.S.A.">
        <title>Extensive sampling of basidiomycete genomes demonstrates inadequacy of the white-rot/brown-rot paradigm for wood decay fungi.</title>
        <authorList>
            <person name="Riley R."/>
            <person name="Salamov A.A."/>
            <person name="Brown D.W."/>
            <person name="Nagy L.G."/>
            <person name="Floudas D."/>
            <person name="Held B.W."/>
            <person name="Levasseur A."/>
            <person name="Lombard V."/>
            <person name="Morin E."/>
            <person name="Otillar R."/>
            <person name="Lindquist E.A."/>
            <person name="Sun H."/>
            <person name="LaButti K.M."/>
            <person name="Schmutz J."/>
            <person name="Jabbour D."/>
            <person name="Luo H."/>
            <person name="Baker S.E."/>
            <person name="Pisabarro A.G."/>
            <person name="Walton J.D."/>
            <person name="Blanchette R.A."/>
            <person name="Henrissat B."/>
            <person name="Martin F."/>
            <person name="Cullen D."/>
            <person name="Hibbett D.S."/>
            <person name="Grigoriev I.V."/>
        </authorList>
    </citation>
    <scope>NUCLEOTIDE SEQUENCE [LARGE SCALE GENOMIC DNA]</scope>
    <source>
        <strain evidence="2">FD-172 SS1</strain>
    </source>
</reference>
<evidence type="ECO:0000313" key="2">
    <source>
        <dbReference type="Proteomes" id="UP000027195"/>
    </source>
</evidence>
<evidence type="ECO:0000313" key="1">
    <source>
        <dbReference type="EMBL" id="KDQ17954.1"/>
    </source>
</evidence>
<proteinExistence type="predicted"/>
<dbReference type="EMBL" id="KL198022">
    <property type="protein sequence ID" value="KDQ17954.1"/>
    <property type="molecule type" value="Genomic_DNA"/>
</dbReference>
<protein>
    <submittedName>
        <fullName evidence="1">Uncharacterized protein</fullName>
    </submittedName>
</protein>
<dbReference type="HOGENOM" id="CLU_2291242_0_0_1"/>
<dbReference type="Proteomes" id="UP000027195">
    <property type="component" value="Unassembled WGS sequence"/>
</dbReference>
<accession>A0A067MQV6</accession>
<keyword evidence="2" id="KW-1185">Reference proteome</keyword>
<gene>
    <name evidence="1" type="ORF">BOTBODRAFT_544857</name>
</gene>
<dbReference type="InParanoid" id="A0A067MQV6"/>